<dbReference type="AlphaFoldDB" id="A0A364VAY8"/>
<dbReference type="Pfam" id="PF01593">
    <property type="entry name" value="Amino_oxidase"/>
    <property type="match status" value="1"/>
</dbReference>
<dbReference type="NCBIfam" id="TIGR00562">
    <property type="entry name" value="proto_IX_ox"/>
    <property type="match status" value="1"/>
</dbReference>
<dbReference type="GO" id="GO:0005737">
    <property type="term" value="C:cytoplasm"/>
    <property type="evidence" value="ECO:0007669"/>
    <property type="project" value="UniProtKB-SubCell"/>
</dbReference>
<evidence type="ECO:0000313" key="14">
    <source>
        <dbReference type="EMBL" id="RAV33768.1"/>
    </source>
</evidence>
<feature type="domain" description="Amine oxidase" evidence="13">
    <location>
        <begin position="12"/>
        <end position="458"/>
    </location>
</feature>
<dbReference type="Gene3D" id="3.90.660.20">
    <property type="entry name" value="Protoporphyrinogen oxidase, mitochondrial, domain 2"/>
    <property type="match status" value="1"/>
</dbReference>
<dbReference type="EMBL" id="PHQP01000047">
    <property type="protein sequence ID" value="RAV33768.1"/>
    <property type="molecule type" value="Genomic_DNA"/>
</dbReference>
<proteinExistence type="inferred from homology"/>
<sequence length="468" mass="49391">MTPRVAVIGAGIAGVSAAWELRRQLGPEANIMLVEAYDRIGGKLKTVNFAGGPVDMGAEAFLAFRRDFVELVEQVGLGHQLRAPSTEYTSSLYCRGQLVDVPAATVMGIPARGEDVQAILPAEERRRIDEERGGEPMTWEPGQDAAVGQLVEARFGRAVVDRLVTPLLGGVYSCGADGLGVRSTIPQLAAALDRAGAGGAQFYLSDVVADLLAVRTAGGARRSGPVFQTLAGGFRSLLEQMVLQADPEILFNTAVESIGRSREGWYLEPIGTVDGVVLAAPAPTAALLLRDVADTAAGILSDIELSSSVVVGMRFASDHGIPERSGVLLGPDAPTEAKAFTFSSRKWPHIAEHGGAFVRASYGTYDQPWYVELPDRALINFAAEDLEAITGERKRPEEYFVQRWHGGLPRYGVGYAEALKVAMDSVAAVPTFALAGAMVDGVGVPATAASGIAAARRLAADLSPSPRP</sequence>
<dbReference type="RefSeq" id="WP_112769738.1">
    <property type="nucleotide sequence ID" value="NZ_CP063191.1"/>
</dbReference>
<comment type="function">
    <text evidence="3 12">Involved in coproporphyrin-dependent heme b biosynthesis. Catalyzes the oxidation of coproporphyrinogen III to coproporphyrin III.</text>
</comment>
<dbReference type="SUPFAM" id="SSF51905">
    <property type="entry name" value="FAD/NAD(P)-binding domain"/>
    <property type="match status" value="1"/>
</dbReference>
<evidence type="ECO:0000256" key="11">
    <source>
        <dbReference type="ARBA" id="ARBA00023133"/>
    </source>
</evidence>
<evidence type="ECO:0000256" key="5">
    <source>
        <dbReference type="ARBA" id="ARBA00008310"/>
    </source>
</evidence>
<comment type="cofactor">
    <cofactor evidence="2 12">
        <name>FAD</name>
        <dbReference type="ChEBI" id="CHEBI:57692"/>
    </cofactor>
</comment>
<comment type="similarity">
    <text evidence="5 12">Belongs to the protoporphyrinogen/coproporphyrinogen oxidase family. Coproporphyrinogen III oxidase subfamily.</text>
</comment>
<evidence type="ECO:0000256" key="7">
    <source>
        <dbReference type="ARBA" id="ARBA00019046"/>
    </source>
</evidence>
<comment type="pathway">
    <text evidence="4 12">Porphyrin-containing compound metabolism; protoheme biosynthesis.</text>
</comment>
<protein>
    <recommendedName>
        <fullName evidence="7 12">Coproporphyrinogen III oxidase</fullName>
        <ecNumber evidence="6 12">1.3.3.15</ecNumber>
    </recommendedName>
</protein>
<reference evidence="14 15" key="1">
    <citation type="journal article" date="2018" name="Syst. Appl. Microbiol.">
        <title>Corynebacterium heidelbergense sp. nov., isolated from the preen glands of Egyptian geese (Alopochen aegyptiacus).</title>
        <authorList>
            <person name="Braun M.S."/>
            <person name="Wang E."/>
            <person name="Zimmermann S."/>
            <person name="Wink M."/>
        </authorList>
    </citation>
    <scope>NUCLEOTIDE SEQUENCE [LARGE SCALE GENOMIC DNA]</scope>
    <source>
        <strain evidence="14 15">DSM 104638</strain>
    </source>
</reference>
<dbReference type="GO" id="GO:0004729">
    <property type="term" value="F:oxygen-dependent protoporphyrinogen oxidase activity"/>
    <property type="evidence" value="ECO:0007669"/>
    <property type="project" value="UniProtKB-UniRule"/>
</dbReference>
<accession>A0A364VAY8</accession>
<dbReference type="Proteomes" id="UP000251047">
    <property type="component" value="Unassembled WGS sequence"/>
</dbReference>
<dbReference type="OrthoDB" id="4496419at2"/>
<comment type="caution">
    <text evidence="14">The sequence shown here is derived from an EMBL/GenBank/DDBJ whole genome shotgun (WGS) entry which is preliminary data.</text>
</comment>
<dbReference type="InterPro" id="IPR050464">
    <property type="entry name" value="Zeta_carotene_desat/Oxidored"/>
</dbReference>
<name>A0A364VAY8_9CORY</name>
<evidence type="ECO:0000256" key="4">
    <source>
        <dbReference type="ARBA" id="ARBA00004744"/>
    </source>
</evidence>
<dbReference type="InterPro" id="IPR002937">
    <property type="entry name" value="Amino_oxidase"/>
</dbReference>
<dbReference type="InterPro" id="IPR004572">
    <property type="entry name" value="Protoporphyrinogen_oxidase"/>
</dbReference>
<evidence type="ECO:0000256" key="8">
    <source>
        <dbReference type="ARBA" id="ARBA00022630"/>
    </source>
</evidence>
<evidence type="ECO:0000256" key="10">
    <source>
        <dbReference type="ARBA" id="ARBA00023002"/>
    </source>
</evidence>
<evidence type="ECO:0000256" key="1">
    <source>
        <dbReference type="ARBA" id="ARBA00001755"/>
    </source>
</evidence>
<evidence type="ECO:0000256" key="2">
    <source>
        <dbReference type="ARBA" id="ARBA00001974"/>
    </source>
</evidence>
<organism evidence="14 15">
    <name type="scientific">Corynebacterium heidelbergense</name>
    <dbReference type="NCBI Taxonomy" id="2055947"/>
    <lineage>
        <taxon>Bacteria</taxon>
        <taxon>Bacillati</taxon>
        <taxon>Actinomycetota</taxon>
        <taxon>Actinomycetes</taxon>
        <taxon>Mycobacteriales</taxon>
        <taxon>Corynebacteriaceae</taxon>
        <taxon>Corynebacterium</taxon>
    </lineage>
</organism>
<keyword evidence="11 12" id="KW-0350">Heme biosynthesis</keyword>
<dbReference type="InterPro" id="IPR036188">
    <property type="entry name" value="FAD/NAD-bd_sf"/>
</dbReference>
<dbReference type="SUPFAM" id="SSF54373">
    <property type="entry name" value="FAD-linked reductases, C-terminal domain"/>
    <property type="match status" value="1"/>
</dbReference>
<keyword evidence="8 12" id="KW-0285">Flavoprotein</keyword>
<gene>
    <name evidence="14" type="primary">hemG</name>
    <name evidence="14" type="ORF">CWC39_06755</name>
</gene>
<keyword evidence="9 12" id="KW-0274">FAD</keyword>
<evidence type="ECO:0000256" key="12">
    <source>
        <dbReference type="RuleBase" id="RU364052"/>
    </source>
</evidence>
<dbReference type="Gene3D" id="1.10.3110.10">
    <property type="entry name" value="protoporphyrinogen ix oxidase, domain 3"/>
    <property type="match status" value="1"/>
</dbReference>
<comment type="catalytic activity">
    <reaction evidence="1">
        <text>coproporphyrinogen III + 3 O2 = coproporphyrin III + 3 H2O2</text>
        <dbReference type="Rhea" id="RHEA:43436"/>
        <dbReference type="ChEBI" id="CHEBI:15379"/>
        <dbReference type="ChEBI" id="CHEBI:16240"/>
        <dbReference type="ChEBI" id="CHEBI:57309"/>
        <dbReference type="ChEBI" id="CHEBI:131725"/>
        <dbReference type="EC" id="1.3.3.15"/>
    </reaction>
    <physiologicalReaction direction="left-to-right" evidence="1">
        <dbReference type="Rhea" id="RHEA:43437"/>
    </physiologicalReaction>
</comment>
<evidence type="ECO:0000256" key="3">
    <source>
        <dbReference type="ARBA" id="ARBA00002185"/>
    </source>
</evidence>
<evidence type="ECO:0000256" key="9">
    <source>
        <dbReference type="ARBA" id="ARBA00022827"/>
    </source>
</evidence>
<keyword evidence="12" id="KW-0963">Cytoplasm</keyword>
<dbReference type="PANTHER" id="PTHR42923:SF3">
    <property type="entry name" value="PROTOPORPHYRINOGEN OXIDASE"/>
    <property type="match status" value="1"/>
</dbReference>
<dbReference type="Gene3D" id="3.50.50.60">
    <property type="entry name" value="FAD/NAD(P)-binding domain"/>
    <property type="match status" value="1"/>
</dbReference>
<dbReference type="EC" id="1.3.3.15" evidence="6 12"/>
<comment type="subcellular location">
    <subcellularLocation>
        <location evidence="12">Cytoplasm</location>
    </subcellularLocation>
</comment>
<dbReference type="PANTHER" id="PTHR42923">
    <property type="entry name" value="PROTOPORPHYRINOGEN OXIDASE"/>
    <property type="match status" value="1"/>
</dbReference>
<dbReference type="UniPathway" id="UPA00252"/>
<dbReference type="GO" id="GO:0006783">
    <property type="term" value="P:heme biosynthetic process"/>
    <property type="evidence" value="ECO:0007669"/>
    <property type="project" value="UniProtKB-UniRule"/>
</dbReference>
<keyword evidence="10 12" id="KW-0560">Oxidoreductase</keyword>
<evidence type="ECO:0000313" key="15">
    <source>
        <dbReference type="Proteomes" id="UP000251047"/>
    </source>
</evidence>
<evidence type="ECO:0000259" key="13">
    <source>
        <dbReference type="Pfam" id="PF01593"/>
    </source>
</evidence>
<evidence type="ECO:0000256" key="6">
    <source>
        <dbReference type="ARBA" id="ARBA00012402"/>
    </source>
</evidence>